<evidence type="ECO:0000313" key="1">
    <source>
        <dbReference type="EMBL" id="MDN3922157.1"/>
    </source>
</evidence>
<dbReference type="PANTHER" id="PTHR33361:SF2">
    <property type="entry name" value="DUF885 DOMAIN-CONTAINING PROTEIN"/>
    <property type="match status" value="1"/>
</dbReference>
<dbReference type="PANTHER" id="PTHR33361">
    <property type="entry name" value="GLR0591 PROTEIN"/>
    <property type="match status" value="1"/>
</dbReference>
<accession>A0ABT8DY53</accession>
<comment type="caution">
    <text evidence="1">The sequence shown here is derived from an EMBL/GenBank/DDBJ whole genome shotgun (WGS) entry which is preliminary data.</text>
</comment>
<dbReference type="RefSeq" id="WP_290360472.1">
    <property type="nucleotide sequence ID" value="NZ_JAUHHC010000005.1"/>
</dbReference>
<dbReference type="EMBL" id="JAUHHC010000005">
    <property type="protein sequence ID" value="MDN3922157.1"/>
    <property type="molecule type" value="Genomic_DNA"/>
</dbReference>
<name>A0ABT8DY53_9BURK</name>
<proteinExistence type="predicted"/>
<dbReference type="Pfam" id="PF05960">
    <property type="entry name" value="DUF885"/>
    <property type="match status" value="1"/>
</dbReference>
<dbReference type="Proteomes" id="UP001228044">
    <property type="component" value="Unassembled WGS sequence"/>
</dbReference>
<keyword evidence="2" id="KW-1185">Reference proteome</keyword>
<organism evidence="1 2">
    <name type="scientific">Roseateles violae</name>
    <dbReference type="NCBI Taxonomy" id="3058042"/>
    <lineage>
        <taxon>Bacteria</taxon>
        <taxon>Pseudomonadati</taxon>
        <taxon>Pseudomonadota</taxon>
        <taxon>Betaproteobacteria</taxon>
        <taxon>Burkholderiales</taxon>
        <taxon>Sphaerotilaceae</taxon>
        <taxon>Roseateles</taxon>
    </lineage>
</organism>
<dbReference type="InterPro" id="IPR010281">
    <property type="entry name" value="DUF885"/>
</dbReference>
<reference evidence="1 2" key="1">
    <citation type="submission" date="2023-06" db="EMBL/GenBank/DDBJ databases">
        <title>Pelomonas sp. PFR6 16S ribosomal RNA gene Genome sequencing and assembly.</title>
        <authorList>
            <person name="Woo H."/>
        </authorList>
    </citation>
    <scope>NUCLEOTIDE SEQUENCE [LARGE SCALE GENOMIC DNA]</scope>
    <source>
        <strain evidence="1 2">PFR6</strain>
    </source>
</reference>
<protein>
    <submittedName>
        <fullName evidence="1">DUF885 domain-containing protein</fullName>
    </submittedName>
</protein>
<sequence>MTFQDRAIGAASRLTSDAWELFRDCPFVRMQLGERLAKLPDFSGEAARAVSARAEGILKQIDEIDAWSLPQTVGIPLRQARYAMEMRRNAGAWYPTVFDPTGIGFYGLFAPSAYCGGFVLQMFIDSLTRQQFATGGDLDRYLGVLHDLAQCVDRMAERTAEQAVAGMRIPKPQLPAARAIIAGFKGRLKQLVPDGTERFASGLRSDELRFRAEATRRVADCIEPAFARWADVLDQDYEDKAPQGVGMAQYEGGREIYRGLIRLHTTLDLEAEEIHEIGLERIARIHERMKSIRSQCGLADDPKAYLEFVRNDARFSAATPEAVTAVFQRYIDRMDRAYSSAFREPLKVGYGAAPLPKALEGSMTFGFYSPAKPGQEQAQYLFNGGHLTAVPLHTIAALNFHELVPGHHLHLSMQYGNDALLPISRNAFCNAFNEGWAEYAGHLAGELGLYETPEEQYGRCALDIFLTCRLVVDTGMNALGWSLERAREFMRENTSMSDAEIRSETLRYACDIPAQALAYKLGDTELIRAREVSRAKLGGRFDLRDFHARVLAFGAMPLPDLHRYLNG</sequence>
<evidence type="ECO:0000313" key="2">
    <source>
        <dbReference type="Proteomes" id="UP001228044"/>
    </source>
</evidence>
<gene>
    <name evidence="1" type="ORF">QWJ38_17845</name>
</gene>